<sequence>MVENENGVIGQHDMSPSDLTTFDTSWMDEGIVVSFSKRYPKHMEPNLLQSEPELKHVLSICGITYTVDPLRCCMTLTTTRKEPDLTCKAKQLLQLLSVNIPAGAAFQLFNGRQSCLIKIGHQYGGLCSHFWISEEQFVERRKLLRDSREALARLTSCEIFMLDEIIVVIGRSGVKRVKDMVKDCIVSNKPPAPKIMSAERNLAMKGVKAMRI</sequence>
<protein>
    <recommendedName>
        <fullName evidence="3">KRR-R motif-containing protein 1</fullName>
    </recommendedName>
</protein>
<comment type="caution">
    <text evidence="1">The sequence shown here is derived from an EMBL/GenBank/DDBJ whole genome shotgun (WGS) entry which is preliminary data.</text>
</comment>
<dbReference type="Proteomes" id="UP001457282">
    <property type="component" value="Unassembled WGS sequence"/>
</dbReference>
<dbReference type="GO" id="GO:0003723">
    <property type="term" value="F:RNA binding"/>
    <property type="evidence" value="ECO:0007669"/>
    <property type="project" value="InterPro"/>
</dbReference>
<dbReference type="PANTHER" id="PTHR12581:SF0">
    <property type="entry name" value="KRR1 SMALL SUBUNIT PROCESSOME COMPONENT HOMOLOG"/>
    <property type="match status" value="1"/>
</dbReference>
<reference evidence="1 2" key="1">
    <citation type="journal article" date="2023" name="G3 (Bethesda)">
        <title>A chromosome-length genome assembly and annotation of blackberry (Rubus argutus, cv. 'Hillquist').</title>
        <authorList>
            <person name="Bruna T."/>
            <person name="Aryal R."/>
            <person name="Dudchenko O."/>
            <person name="Sargent D.J."/>
            <person name="Mead D."/>
            <person name="Buti M."/>
            <person name="Cavallini A."/>
            <person name="Hytonen T."/>
            <person name="Andres J."/>
            <person name="Pham M."/>
            <person name="Weisz D."/>
            <person name="Mascagni F."/>
            <person name="Usai G."/>
            <person name="Natali L."/>
            <person name="Bassil N."/>
            <person name="Fernandez G.E."/>
            <person name="Lomsadze A."/>
            <person name="Armour M."/>
            <person name="Olukolu B."/>
            <person name="Poorten T."/>
            <person name="Britton C."/>
            <person name="Davik J."/>
            <person name="Ashrafi H."/>
            <person name="Aiden E.L."/>
            <person name="Borodovsky M."/>
            <person name="Worthington M."/>
        </authorList>
    </citation>
    <scope>NUCLEOTIDE SEQUENCE [LARGE SCALE GENOMIC DNA]</scope>
    <source>
        <strain evidence="1">PI 553951</strain>
    </source>
</reference>
<organism evidence="1 2">
    <name type="scientific">Rubus argutus</name>
    <name type="common">Southern blackberry</name>
    <dbReference type="NCBI Taxonomy" id="59490"/>
    <lineage>
        <taxon>Eukaryota</taxon>
        <taxon>Viridiplantae</taxon>
        <taxon>Streptophyta</taxon>
        <taxon>Embryophyta</taxon>
        <taxon>Tracheophyta</taxon>
        <taxon>Spermatophyta</taxon>
        <taxon>Magnoliopsida</taxon>
        <taxon>eudicotyledons</taxon>
        <taxon>Gunneridae</taxon>
        <taxon>Pentapetalae</taxon>
        <taxon>rosids</taxon>
        <taxon>fabids</taxon>
        <taxon>Rosales</taxon>
        <taxon>Rosaceae</taxon>
        <taxon>Rosoideae</taxon>
        <taxon>Rosoideae incertae sedis</taxon>
        <taxon>Rubus</taxon>
    </lineage>
</organism>
<gene>
    <name evidence="1" type="ORF">M0R45_037397</name>
</gene>
<dbReference type="PANTHER" id="PTHR12581">
    <property type="entry name" value="HIV-1 REV BINDING PROTEIN 2, 3"/>
    <property type="match status" value="1"/>
</dbReference>
<accession>A0AAW1W257</accession>
<dbReference type="AlphaFoldDB" id="A0AAW1W257"/>
<dbReference type="GO" id="GO:0032040">
    <property type="term" value="C:small-subunit processome"/>
    <property type="evidence" value="ECO:0007669"/>
    <property type="project" value="TreeGrafter"/>
</dbReference>
<dbReference type="InterPro" id="IPR024166">
    <property type="entry name" value="rRNA_assembly_KRR1"/>
</dbReference>
<name>A0AAW1W257_RUBAR</name>
<evidence type="ECO:0008006" key="3">
    <source>
        <dbReference type="Google" id="ProtNLM"/>
    </source>
</evidence>
<dbReference type="Gene3D" id="3.30.1370.10">
    <property type="entry name" value="K Homology domain, type 1"/>
    <property type="match status" value="2"/>
</dbReference>
<dbReference type="InterPro" id="IPR036612">
    <property type="entry name" value="KH_dom_type_1_sf"/>
</dbReference>
<proteinExistence type="predicted"/>
<dbReference type="EMBL" id="JBEDUW010000007">
    <property type="protein sequence ID" value="KAK9913586.1"/>
    <property type="molecule type" value="Genomic_DNA"/>
</dbReference>
<evidence type="ECO:0000313" key="1">
    <source>
        <dbReference type="EMBL" id="KAK9913586.1"/>
    </source>
</evidence>
<keyword evidence="2" id="KW-1185">Reference proteome</keyword>
<evidence type="ECO:0000313" key="2">
    <source>
        <dbReference type="Proteomes" id="UP001457282"/>
    </source>
</evidence>